<dbReference type="PANTHER" id="PTHR11228">
    <property type="entry name" value="RADICAL SAM DOMAIN PROTEIN"/>
    <property type="match status" value="1"/>
</dbReference>
<dbReference type="STRING" id="420247.Msm_1301"/>
<proteinExistence type="predicted"/>
<dbReference type="AlphaFoldDB" id="A5UMS8"/>
<evidence type="ECO:0000313" key="8">
    <source>
        <dbReference type="Proteomes" id="UP000001992"/>
    </source>
</evidence>
<sequence length="333" mass="38809">MFSNNIKKLINKLKKPSTNKKVSKVENTEETDYNLKTKQKDEEIFQNIYNLIDNFMKTTPNPLFNNIEIETVNRCNGTCSFCPVNKNQDPREYKKMPKELFEKIIKELKEINYDGAIALHSNNEPLLDKEIYNYAEYARKELPNSYIYLYTNGTLLTIDKFLDLTENLDLIVIDNYNDNIQLIEPVKEIFDYCIQHPELKKKVLIDLRLQNQILTSRGGQSDNRNEILTLKSSCLLPFNKIVVQPDGKVPLCCCDPFGKVILGDLNTAKLVDIWNGKKAKEIREILYKKENSRKNLELCKQCDVLVEKLDGIPYTNTDITNQWENLYSIFNIQ</sequence>
<dbReference type="KEGG" id="msi:Msm_1301"/>
<organism evidence="7 8">
    <name type="scientific">Methanobrevibacter smithii (strain ATCC 35061 / DSM 861 / OCM 144 / PS)</name>
    <dbReference type="NCBI Taxonomy" id="420247"/>
    <lineage>
        <taxon>Archaea</taxon>
        <taxon>Methanobacteriati</taxon>
        <taxon>Methanobacteriota</taxon>
        <taxon>Methanomada group</taxon>
        <taxon>Methanobacteria</taxon>
        <taxon>Methanobacteriales</taxon>
        <taxon>Methanobacteriaceae</taxon>
        <taxon>Methanobrevibacter</taxon>
    </lineage>
</organism>
<dbReference type="GO" id="GO:0003824">
    <property type="term" value="F:catalytic activity"/>
    <property type="evidence" value="ECO:0007669"/>
    <property type="project" value="InterPro"/>
</dbReference>
<keyword evidence="4" id="KW-0411">Iron-sulfur</keyword>
<evidence type="ECO:0000313" key="7">
    <source>
        <dbReference type="EMBL" id="ABQ87506.1"/>
    </source>
</evidence>
<dbReference type="SUPFAM" id="SSF102114">
    <property type="entry name" value="Radical SAM enzymes"/>
    <property type="match status" value="1"/>
</dbReference>
<keyword evidence="3" id="KW-0408">Iron</keyword>
<dbReference type="EMBL" id="CP000678">
    <property type="protein sequence ID" value="ABQ87506.1"/>
    <property type="molecule type" value="Genomic_DNA"/>
</dbReference>
<dbReference type="InterPro" id="IPR050377">
    <property type="entry name" value="Radical_SAM_PqqE_MftC-like"/>
</dbReference>
<dbReference type="InterPro" id="IPR013785">
    <property type="entry name" value="Aldolase_TIM"/>
</dbReference>
<keyword evidence="2" id="KW-0479">Metal-binding</keyword>
<feature type="domain" description="4Fe4S-binding SPASM" evidence="6">
    <location>
        <begin position="234"/>
        <end position="303"/>
    </location>
</feature>
<keyword evidence="8" id="KW-1185">Reference proteome</keyword>
<dbReference type="InterPro" id="IPR058240">
    <property type="entry name" value="rSAM_sf"/>
</dbReference>
<name>A5UMS8_METS3</name>
<dbReference type="InterPro" id="IPR023885">
    <property type="entry name" value="4Fe4S-binding_SPASM_dom"/>
</dbReference>
<dbReference type="PANTHER" id="PTHR11228:SF7">
    <property type="entry name" value="PQQA PEPTIDE CYCLASE"/>
    <property type="match status" value="1"/>
</dbReference>
<evidence type="ECO:0000256" key="2">
    <source>
        <dbReference type="ARBA" id="ARBA00022723"/>
    </source>
</evidence>
<dbReference type="EnsemblBacteria" id="ABQ87506">
    <property type="protein sequence ID" value="ABQ87506"/>
    <property type="gene ID" value="Msm_1301"/>
</dbReference>
<evidence type="ECO:0000259" key="5">
    <source>
        <dbReference type="Pfam" id="PF04055"/>
    </source>
</evidence>
<dbReference type="CDD" id="cd21109">
    <property type="entry name" value="SPASM"/>
    <property type="match status" value="1"/>
</dbReference>
<dbReference type="CDD" id="cd01335">
    <property type="entry name" value="Radical_SAM"/>
    <property type="match status" value="1"/>
</dbReference>
<feature type="domain" description="Radical SAM core" evidence="5">
    <location>
        <begin position="70"/>
        <end position="167"/>
    </location>
</feature>
<gene>
    <name evidence="7" type="ordered locus">Msm_1301</name>
</gene>
<dbReference type="GO" id="GO:0046872">
    <property type="term" value="F:metal ion binding"/>
    <property type="evidence" value="ECO:0007669"/>
    <property type="project" value="UniProtKB-KW"/>
</dbReference>
<dbReference type="PATRIC" id="fig|420247.28.peg.1298"/>
<dbReference type="GeneID" id="72590134"/>
<dbReference type="Pfam" id="PF04055">
    <property type="entry name" value="Radical_SAM"/>
    <property type="match status" value="1"/>
</dbReference>
<dbReference type="GO" id="GO:0051536">
    <property type="term" value="F:iron-sulfur cluster binding"/>
    <property type="evidence" value="ECO:0007669"/>
    <property type="project" value="UniProtKB-KW"/>
</dbReference>
<protein>
    <submittedName>
        <fullName evidence="7">Predicted Fe-S oxidoreductase</fullName>
    </submittedName>
</protein>
<dbReference type="Pfam" id="PF13186">
    <property type="entry name" value="SPASM"/>
    <property type="match status" value="1"/>
</dbReference>
<dbReference type="InterPro" id="IPR007197">
    <property type="entry name" value="rSAM"/>
</dbReference>
<accession>A5UMS8</accession>
<dbReference type="Gene3D" id="3.20.20.70">
    <property type="entry name" value="Aldolase class I"/>
    <property type="match status" value="1"/>
</dbReference>
<dbReference type="RefSeq" id="WP_011954424.1">
    <property type="nucleotide sequence ID" value="NC_009515.1"/>
</dbReference>
<keyword evidence="1" id="KW-0949">S-adenosyl-L-methionine</keyword>
<dbReference type="BioCyc" id="MSMI420247:GHWZ-1337-MONOMER"/>
<evidence type="ECO:0000256" key="4">
    <source>
        <dbReference type="ARBA" id="ARBA00023014"/>
    </source>
</evidence>
<dbReference type="SFLD" id="SFLDG01067">
    <property type="entry name" value="SPASM/twitch_domain_containing"/>
    <property type="match status" value="1"/>
</dbReference>
<dbReference type="SFLD" id="SFLDS00029">
    <property type="entry name" value="Radical_SAM"/>
    <property type="match status" value="1"/>
</dbReference>
<dbReference type="Proteomes" id="UP000001992">
    <property type="component" value="Chromosome"/>
</dbReference>
<reference evidence="7 8" key="1">
    <citation type="journal article" date="2007" name="Proc. Natl. Acad. Sci. U.S.A.">
        <title>Genomic and metabolic adaptations of Methanobrevibacter smithii to the human gut.</title>
        <authorList>
            <person name="Samuel B.S."/>
            <person name="Hansen E.E."/>
            <person name="Manchester J.K."/>
            <person name="Coutinho P.M."/>
            <person name="Henrissat B."/>
            <person name="Fulton R."/>
            <person name="Latreille P."/>
            <person name="Kim K."/>
            <person name="Wilson R.K."/>
            <person name="Gordon J.I."/>
        </authorList>
    </citation>
    <scope>NUCLEOTIDE SEQUENCE [LARGE SCALE GENOMIC DNA]</scope>
    <source>
        <strain evidence="8">ATCC 35061 / DSM 861 / OCM 144 / PS</strain>
    </source>
</reference>
<dbReference type="eggNOG" id="arCOG00938">
    <property type="taxonomic scope" value="Archaea"/>
</dbReference>
<dbReference type="HOGENOM" id="CLU_009273_1_3_2"/>
<evidence type="ECO:0000256" key="3">
    <source>
        <dbReference type="ARBA" id="ARBA00023004"/>
    </source>
</evidence>
<evidence type="ECO:0000259" key="6">
    <source>
        <dbReference type="Pfam" id="PF13186"/>
    </source>
</evidence>
<evidence type="ECO:0000256" key="1">
    <source>
        <dbReference type="ARBA" id="ARBA00022691"/>
    </source>
</evidence>